<evidence type="ECO:0008006" key="4">
    <source>
        <dbReference type="Google" id="ProtNLM"/>
    </source>
</evidence>
<feature type="signal peptide" evidence="1">
    <location>
        <begin position="1"/>
        <end position="21"/>
    </location>
</feature>
<evidence type="ECO:0000313" key="2">
    <source>
        <dbReference type="EMBL" id="PIL43418.1"/>
    </source>
</evidence>
<dbReference type="AlphaFoldDB" id="A0A2G8TCM3"/>
<proteinExistence type="predicted"/>
<dbReference type="RefSeq" id="WP_099791215.1">
    <property type="nucleotide sequence ID" value="NZ_PDOC01000014.1"/>
</dbReference>
<dbReference type="Pfam" id="PF14273">
    <property type="entry name" value="DUF4360"/>
    <property type="match status" value="1"/>
</dbReference>
<gene>
    <name evidence="2" type="ORF">CR105_19385</name>
</gene>
<sequence length="193" mass="19906">MTSNIAMLLACGAVFALPAQAAQDGCPPGSYSVVVSPDHATLSILFDKFHLNGAGAASAAVATVSTLCRIEHPLTLPANMSLGVYKVDYRGFAKLGANEQASLEVRYALSPHGNAQGRVFRRKVKGAHDGDYVFSENIGAGQMKRVGCGAGAKLDMTIGMALTAGGESMASLDTSDGAGAAVVYHLNLKKCDT</sequence>
<dbReference type="Proteomes" id="UP000230390">
    <property type="component" value="Unassembled WGS sequence"/>
</dbReference>
<keyword evidence="3" id="KW-1185">Reference proteome</keyword>
<organism evidence="2 3">
    <name type="scientific">Massilia eurypsychrophila</name>
    <dbReference type="NCBI Taxonomy" id="1485217"/>
    <lineage>
        <taxon>Bacteria</taxon>
        <taxon>Pseudomonadati</taxon>
        <taxon>Pseudomonadota</taxon>
        <taxon>Betaproteobacteria</taxon>
        <taxon>Burkholderiales</taxon>
        <taxon>Oxalobacteraceae</taxon>
        <taxon>Telluria group</taxon>
        <taxon>Massilia</taxon>
    </lineage>
</organism>
<dbReference type="OrthoDB" id="9152020at2"/>
<keyword evidence="1" id="KW-0732">Signal</keyword>
<comment type="caution">
    <text evidence="2">The sequence shown here is derived from an EMBL/GenBank/DDBJ whole genome shotgun (WGS) entry which is preliminary data.</text>
</comment>
<dbReference type="PANTHER" id="PTHR38847:SF1">
    <property type="entry name" value="PSEUDOURIDINE SYNTHASE RSUA_RLUA-LIKE DOMAIN-CONTAINING PROTEIN"/>
    <property type="match status" value="1"/>
</dbReference>
<dbReference type="EMBL" id="PDOC01000014">
    <property type="protein sequence ID" value="PIL43418.1"/>
    <property type="molecule type" value="Genomic_DNA"/>
</dbReference>
<evidence type="ECO:0000313" key="3">
    <source>
        <dbReference type="Proteomes" id="UP000230390"/>
    </source>
</evidence>
<feature type="chain" id="PRO_5013950210" description="DUF4360 domain-containing protein" evidence="1">
    <location>
        <begin position="22"/>
        <end position="193"/>
    </location>
</feature>
<evidence type="ECO:0000256" key="1">
    <source>
        <dbReference type="SAM" id="SignalP"/>
    </source>
</evidence>
<accession>A0A2G8TCM3</accession>
<protein>
    <recommendedName>
        <fullName evidence="4">DUF4360 domain-containing protein</fullName>
    </recommendedName>
</protein>
<dbReference type="InterPro" id="IPR025649">
    <property type="entry name" value="DUF4360"/>
</dbReference>
<reference evidence="2 3" key="1">
    <citation type="submission" date="2017-10" db="EMBL/GenBank/DDBJ databases">
        <title>Massilia psychrophilum sp. nov., a novel purple-pigmented bacterium isolated from Tianshan glacier, Xinjiang Municipality, China.</title>
        <authorList>
            <person name="Wang H."/>
        </authorList>
    </citation>
    <scope>NUCLEOTIDE SEQUENCE [LARGE SCALE GENOMIC DNA]</scope>
    <source>
        <strain evidence="2 3">JCM 30074</strain>
    </source>
</reference>
<name>A0A2G8TCM3_9BURK</name>
<dbReference type="PANTHER" id="PTHR38847">
    <property type="match status" value="1"/>
</dbReference>